<feature type="region of interest" description="Disordered" evidence="2">
    <location>
        <begin position="1"/>
        <end position="41"/>
    </location>
</feature>
<evidence type="ECO:0000313" key="3">
    <source>
        <dbReference type="EMBL" id="PXF44584.1"/>
    </source>
</evidence>
<dbReference type="PANTHER" id="PTHR15243">
    <property type="entry name" value="SERINE/THREONINE-PROTEIN KINASE 19"/>
    <property type="match status" value="1"/>
</dbReference>
<evidence type="ECO:0000256" key="1">
    <source>
        <dbReference type="ARBA" id="ARBA00093458"/>
    </source>
</evidence>
<dbReference type="InterPro" id="IPR018865">
    <property type="entry name" value="STK19-like"/>
</dbReference>
<dbReference type="PANTHER" id="PTHR15243:SF0">
    <property type="entry name" value="SERINE_THREONINE-PROTEIN KINASE 19"/>
    <property type="match status" value="1"/>
</dbReference>
<keyword evidence="3" id="KW-0808">Transferase</keyword>
<dbReference type="Proteomes" id="UP000247409">
    <property type="component" value="Unassembled WGS sequence"/>
</dbReference>
<dbReference type="Pfam" id="PF10494">
    <property type="entry name" value="Stk19"/>
    <property type="match status" value="1"/>
</dbReference>
<proteinExistence type="inferred from homology"/>
<dbReference type="OrthoDB" id="10261701at2759"/>
<evidence type="ECO:0000313" key="4">
    <source>
        <dbReference type="Proteomes" id="UP000247409"/>
    </source>
</evidence>
<gene>
    <name evidence="3" type="ORF">BWQ96_05661</name>
</gene>
<keyword evidence="4" id="KW-1185">Reference proteome</keyword>
<dbReference type="GO" id="GO:0016301">
    <property type="term" value="F:kinase activity"/>
    <property type="evidence" value="ECO:0007669"/>
    <property type="project" value="UniProtKB-KW"/>
</dbReference>
<dbReference type="EMBL" id="NBIV01000087">
    <property type="protein sequence ID" value="PXF44584.1"/>
    <property type="molecule type" value="Genomic_DNA"/>
</dbReference>
<comment type="caution">
    <text evidence="3">The sequence shown here is derived from an EMBL/GenBank/DDBJ whole genome shotgun (WGS) entry which is preliminary data.</text>
</comment>
<sequence>MQPSNTLNPLPVALKARRTTRRRPRFQPRRSRQTKQPKLDEEDQVFASLPIISDTRVALRVIREDWSEAANQDLPRTPPLVLRSQVTALVANKSEIHRELDAACSEGLRRIVLPGGSDCFITPEDFEARAQHSESPVLQKFFNEVFKQNHLPWLSLSSLQQVYAEHTDDAIDELVRNGYLTSVDEHSYNFCFPGMGMFMKNREAGAKHILSILKRTPYKEMVLTKLQLRTLKDTCFTARWHVRDVVGSGQAECVDTSVGVLVRLVI</sequence>
<accession>A0A2V3IR59</accession>
<evidence type="ECO:0000256" key="2">
    <source>
        <dbReference type="SAM" id="MobiDB-lite"/>
    </source>
</evidence>
<name>A0A2V3IR59_9FLOR</name>
<protein>
    <submittedName>
        <fullName evidence="3">Serine/threonine-protein kinase 19</fullName>
    </submittedName>
</protein>
<comment type="similarity">
    <text evidence="1">Belongs to the STK19 family.</text>
</comment>
<feature type="compositionally biased region" description="Basic residues" evidence="2">
    <location>
        <begin position="15"/>
        <end position="35"/>
    </location>
</feature>
<reference evidence="3 4" key="1">
    <citation type="journal article" date="2018" name="Mol. Biol. Evol.">
        <title>Analysis of the draft genome of the red seaweed Gracilariopsis chorda provides insights into genome size evolution in Rhodophyta.</title>
        <authorList>
            <person name="Lee J."/>
            <person name="Yang E.C."/>
            <person name="Graf L."/>
            <person name="Yang J.H."/>
            <person name="Qiu H."/>
            <person name="Zel Zion U."/>
            <person name="Chan C.X."/>
            <person name="Stephens T.G."/>
            <person name="Weber A.P.M."/>
            <person name="Boo G.H."/>
            <person name="Boo S.M."/>
            <person name="Kim K.M."/>
            <person name="Shin Y."/>
            <person name="Jung M."/>
            <person name="Lee S.J."/>
            <person name="Yim H.S."/>
            <person name="Lee J.H."/>
            <person name="Bhattacharya D."/>
            <person name="Yoon H.S."/>
        </authorList>
    </citation>
    <scope>NUCLEOTIDE SEQUENCE [LARGE SCALE GENOMIC DNA]</scope>
    <source>
        <strain evidence="3 4">SKKU-2015</strain>
        <tissue evidence="3">Whole body</tissue>
    </source>
</reference>
<keyword evidence="3" id="KW-0418">Kinase</keyword>
<dbReference type="AlphaFoldDB" id="A0A2V3IR59"/>
<organism evidence="3 4">
    <name type="scientific">Gracilariopsis chorda</name>
    <dbReference type="NCBI Taxonomy" id="448386"/>
    <lineage>
        <taxon>Eukaryota</taxon>
        <taxon>Rhodophyta</taxon>
        <taxon>Florideophyceae</taxon>
        <taxon>Rhodymeniophycidae</taxon>
        <taxon>Gracilariales</taxon>
        <taxon>Gracilariaceae</taxon>
        <taxon>Gracilariopsis</taxon>
    </lineage>
</organism>
<dbReference type="GO" id="GO:0046579">
    <property type="term" value="P:positive regulation of Ras protein signal transduction"/>
    <property type="evidence" value="ECO:0007669"/>
    <property type="project" value="TreeGrafter"/>
</dbReference>